<gene>
    <name evidence="3" type="ORF">WA026_015815</name>
</gene>
<evidence type="ECO:0000259" key="2">
    <source>
        <dbReference type="PROSITE" id="PS51034"/>
    </source>
</evidence>
<dbReference type="PANTHER" id="PTHR46560">
    <property type="entry name" value="CYPHER, ISOFORM B"/>
    <property type="match status" value="1"/>
</dbReference>
<reference evidence="3 4" key="1">
    <citation type="submission" date="2023-03" db="EMBL/GenBank/DDBJ databases">
        <title>Genome insight into feeding habits of ladybird beetles.</title>
        <authorList>
            <person name="Li H.-S."/>
            <person name="Huang Y.-H."/>
            <person name="Pang H."/>
        </authorList>
    </citation>
    <scope>NUCLEOTIDE SEQUENCE [LARGE SCALE GENOMIC DNA]</scope>
    <source>
        <strain evidence="3">SYSU_2023b</strain>
        <tissue evidence="3">Whole body</tissue>
    </source>
</reference>
<comment type="caution">
    <text evidence="3">The sequence shown here is derived from an EMBL/GenBank/DDBJ whole genome shotgun (WGS) entry which is preliminary data.</text>
</comment>
<feature type="signal peptide" evidence="1">
    <location>
        <begin position="1"/>
        <end position="22"/>
    </location>
</feature>
<name>A0AAW1UYS2_9CUCU</name>
<protein>
    <recommendedName>
        <fullName evidence="2">ZP domain-containing protein</fullName>
    </recommendedName>
</protein>
<evidence type="ECO:0000256" key="1">
    <source>
        <dbReference type="SAM" id="SignalP"/>
    </source>
</evidence>
<feature type="chain" id="PRO_5043654474" description="ZP domain-containing protein" evidence="1">
    <location>
        <begin position="23"/>
        <end position="195"/>
    </location>
</feature>
<proteinExistence type="predicted"/>
<evidence type="ECO:0000313" key="3">
    <source>
        <dbReference type="EMBL" id="KAK9886305.1"/>
    </source>
</evidence>
<dbReference type="AlphaFoldDB" id="A0AAW1UYS2"/>
<accession>A0AAW1UYS2</accession>
<dbReference type="Proteomes" id="UP001431783">
    <property type="component" value="Unassembled WGS sequence"/>
</dbReference>
<dbReference type="PANTHER" id="PTHR46560:SF5">
    <property type="entry name" value="CYPHER, ISOFORM B"/>
    <property type="match status" value="1"/>
</dbReference>
<keyword evidence="4" id="KW-1185">Reference proteome</keyword>
<dbReference type="PROSITE" id="PS51034">
    <property type="entry name" value="ZP_2"/>
    <property type="match status" value="1"/>
</dbReference>
<organism evidence="3 4">
    <name type="scientific">Henosepilachna vigintioctopunctata</name>
    <dbReference type="NCBI Taxonomy" id="420089"/>
    <lineage>
        <taxon>Eukaryota</taxon>
        <taxon>Metazoa</taxon>
        <taxon>Ecdysozoa</taxon>
        <taxon>Arthropoda</taxon>
        <taxon>Hexapoda</taxon>
        <taxon>Insecta</taxon>
        <taxon>Pterygota</taxon>
        <taxon>Neoptera</taxon>
        <taxon>Endopterygota</taxon>
        <taxon>Coleoptera</taxon>
        <taxon>Polyphaga</taxon>
        <taxon>Cucujiformia</taxon>
        <taxon>Coccinelloidea</taxon>
        <taxon>Coccinellidae</taxon>
        <taxon>Epilachninae</taxon>
        <taxon>Epilachnini</taxon>
        <taxon>Henosepilachna</taxon>
    </lineage>
</organism>
<dbReference type="EMBL" id="JARQZJ010000099">
    <property type="protein sequence ID" value="KAK9886305.1"/>
    <property type="molecule type" value="Genomic_DNA"/>
</dbReference>
<sequence>MFLNNICVHIVLFFMTISKVLCLKTNQERTVIIKPQTNIKQFDVPQIGNGSVTSWMTVQKGIFPNTSIIEEPLLIGEPITIYIYLKDDSNLYDIRVSDCWAYDNETIKFSHNKVRLTPYGFNRKAAQRKTIKKWDKMKFASDFGLSTLLYANLNAFKFPDKDNLHFVCDVELCFKSCDTIFKMRRRYGADPDQLP</sequence>
<dbReference type="InterPro" id="IPR001507">
    <property type="entry name" value="ZP_dom"/>
</dbReference>
<keyword evidence="1" id="KW-0732">Signal</keyword>
<evidence type="ECO:0000313" key="4">
    <source>
        <dbReference type="Proteomes" id="UP001431783"/>
    </source>
</evidence>
<feature type="domain" description="ZP" evidence="2">
    <location>
        <begin position="1"/>
        <end position="190"/>
    </location>
</feature>